<sequence>MKDKTARIFSALLVWFWLSLLVIGCGGSNSSKKAGSFISPKQSSVDAVLQQKKAEADRNNGTVNPGKETEDKQKYAGKNTGEVASGIQSGQGVGAPVSSQKMKELEEKTPRHDVYDLHPTYAKADYDFSRMDKTMMYTQIYNMLKTPDKYKGKIVRMQGKFGHYYDEKTGKHYFGCVVMDATACCSTGMEFSRKGRHNYPENYPKLDEPIIVTGRFSSYKEGKELFCELADAEIEKMW</sequence>
<feature type="region of interest" description="Disordered" evidence="1">
    <location>
        <begin position="48"/>
        <end position="79"/>
    </location>
</feature>
<protein>
    <submittedName>
        <fullName evidence="2">Uncharacterized protein</fullName>
    </submittedName>
</protein>
<dbReference type="PROSITE" id="PS51257">
    <property type="entry name" value="PROKAR_LIPOPROTEIN"/>
    <property type="match status" value="1"/>
</dbReference>
<dbReference type="OrthoDB" id="359707at2"/>
<proteinExistence type="predicted"/>
<accession>A0A1I1ZEF7</accession>
<keyword evidence="3" id="KW-1185">Reference proteome</keyword>
<name>A0A1I1ZEF7_9FIRM</name>
<organism evidence="2 3">
    <name type="scientific">Succiniclasticum ruminis DSM 9236</name>
    <dbReference type="NCBI Taxonomy" id="1123323"/>
    <lineage>
        <taxon>Bacteria</taxon>
        <taxon>Bacillati</taxon>
        <taxon>Bacillota</taxon>
        <taxon>Negativicutes</taxon>
        <taxon>Acidaminococcales</taxon>
        <taxon>Acidaminococcaceae</taxon>
        <taxon>Succiniclasticum</taxon>
    </lineage>
</organism>
<dbReference type="EMBL" id="FONL01000003">
    <property type="protein sequence ID" value="SFE28913.1"/>
    <property type="molecule type" value="Genomic_DNA"/>
</dbReference>
<evidence type="ECO:0000313" key="3">
    <source>
        <dbReference type="Proteomes" id="UP000198896"/>
    </source>
</evidence>
<dbReference type="Proteomes" id="UP000198896">
    <property type="component" value="Unassembled WGS sequence"/>
</dbReference>
<evidence type="ECO:0000313" key="2">
    <source>
        <dbReference type="EMBL" id="SFE28913.1"/>
    </source>
</evidence>
<dbReference type="AlphaFoldDB" id="A0A1I1ZEF7"/>
<gene>
    <name evidence="2" type="ORF">SAMN05216245_103208</name>
</gene>
<dbReference type="STRING" id="1123323.SAMN05216245_103208"/>
<dbReference type="RefSeq" id="WP_093913026.1">
    <property type="nucleotide sequence ID" value="NZ_FONL01000003.1"/>
</dbReference>
<evidence type="ECO:0000256" key="1">
    <source>
        <dbReference type="SAM" id="MobiDB-lite"/>
    </source>
</evidence>
<reference evidence="2 3" key="1">
    <citation type="submission" date="2016-10" db="EMBL/GenBank/DDBJ databases">
        <authorList>
            <person name="de Groot N.N."/>
        </authorList>
    </citation>
    <scope>NUCLEOTIDE SEQUENCE [LARGE SCALE GENOMIC DNA]</scope>
    <source>
        <strain evidence="2 3">DSM 9236</strain>
    </source>
</reference>